<name>A0A0D6NL17_9PROT</name>
<keyword evidence="2 6" id="KW-0349">Heme</keyword>
<dbReference type="SUPFAM" id="SSF46626">
    <property type="entry name" value="Cytochrome c"/>
    <property type="match status" value="1"/>
</dbReference>
<organism evidence="8 9">
    <name type="scientific">Acetobacter orientalis</name>
    <dbReference type="NCBI Taxonomy" id="146474"/>
    <lineage>
        <taxon>Bacteria</taxon>
        <taxon>Pseudomonadati</taxon>
        <taxon>Pseudomonadota</taxon>
        <taxon>Alphaproteobacteria</taxon>
        <taxon>Acetobacterales</taxon>
        <taxon>Acetobacteraceae</taxon>
        <taxon>Acetobacter</taxon>
    </lineage>
</organism>
<dbReference type="Gene3D" id="1.10.760.10">
    <property type="entry name" value="Cytochrome c-like domain"/>
    <property type="match status" value="1"/>
</dbReference>
<keyword evidence="3 6" id="KW-0479">Metal-binding</keyword>
<evidence type="ECO:0000256" key="6">
    <source>
        <dbReference type="PROSITE-ProRule" id="PRU00433"/>
    </source>
</evidence>
<dbReference type="AlphaFoldDB" id="A0A0D6NL17"/>
<evidence type="ECO:0000256" key="1">
    <source>
        <dbReference type="ARBA" id="ARBA00022448"/>
    </source>
</evidence>
<accession>A0A6N3SVZ8</accession>
<reference evidence="8 9" key="1">
    <citation type="submission" date="2012-11" db="EMBL/GenBank/DDBJ databases">
        <title>Whole genome sequence of Acetobacter orientalis 21F-2.</title>
        <authorList>
            <person name="Azuma Y."/>
            <person name="Higashiura N."/>
            <person name="Hirakawa H."/>
            <person name="Matsushita K."/>
        </authorList>
    </citation>
    <scope>NUCLEOTIDE SEQUENCE [LARGE SCALE GENOMIC DNA]</scope>
    <source>
        <strain evidence="8 9">21F-2</strain>
    </source>
</reference>
<keyword evidence="9" id="KW-1185">Reference proteome</keyword>
<dbReference type="Proteomes" id="UP000032670">
    <property type="component" value="Unassembled WGS sequence"/>
</dbReference>
<dbReference type="PANTHER" id="PTHR11961">
    <property type="entry name" value="CYTOCHROME C"/>
    <property type="match status" value="1"/>
</dbReference>
<dbReference type="GO" id="GO:0046872">
    <property type="term" value="F:metal ion binding"/>
    <property type="evidence" value="ECO:0007669"/>
    <property type="project" value="UniProtKB-KW"/>
</dbReference>
<dbReference type="Pfam" id="PF00034">
    <property type="entry name" value="Cytochrom_C"/>
    <property type="match status" value="1"/>
</dbReference>
<sequence length="174" mass="18044">MDSTFLNKVAAAILLSVGSAWLASVVGGGVVPTIMPAKPAMSVPGLERVAIQPYMAHADAARGAVLVQAICGSCHALQPQARQSVGPVLGGVAGRPIGSDPQYAYSPALVALRAQVWSDQNLSDWLTAPARFAPGTRMSLMGLPNVAQRADIIAYLHTLNPSPPPSQSLEKSKP</sequence>
<dbReference type="InterPro" id="IPR036909">
    <property type="entry name" value="Cyt_c-like_dom_sf"/>
</dbReference>
<dbReference type="InterPro" id="IPR002327">
    <property type="entry name" value="Cyt_c_1A/1B"/>
</dbReference>
<evidence type="ECO:0000313" key="8">
    <source>
        <dbReference type="EMBL" id="GAN66739.1"/>
    </source>
</evidence>
<dbReference type="EMBL" id="BAMX01000024">
    <property type="protein sequence ID" value="GAN66739.1"/>
    <property type="molecule type" value="Genomic_DNA"/>
</dbReference>
<accession>A0A0D6NL17</accession>
<proteinExistence type="predicted"/>
<dbReference type="InterPro" id="IPR009056">
    <property type="entry name" value="Cyt_c-like_dom"/>
</dbReference>
<gene>
    <name evidence="8" type="ORF">Abor_024_183</name>
</gene>
<keyword evidence="5 6" id="KW-0408">Iron</keyword>
<dbReference type="PRINTS" id="PR00604">
    <property type="entry name" value="CYTCHRMECIAB"/>
</dbReference>
<evidence type="ECO:0000256" key="3">
    <source>
        <dbReference type="ARBA" id="ARBA00022723"/>
    </source>
</evidence>
<feature type="domain" description="Cytochrome c" evidence="7">
    <location>
        <begin position="58"/>
        <end position="160"/>
    </location>
</feature>
<keyword evidence="4" id="KW-0249">Electron transport</keyword>
<dbReference type="RefSeq" id="WP_048841767.1">
    <property type="nucleotide sequence ID" value="NZ_BAMX01000024.1"/>
</dbReference>
<dbReference type="GO" id="GO:0009055">
    <property type="term" value="F:electron transfer activity"/>
    <property type="evidence" value="ECO:0007669"/>
    <property type="project" value="InterPro"/>
</dbReference>
<dbReference type="GO" id="GO:0020037">
    <property type="term" value="F:heme binding"/>
    <property type="evidence" value="ECO:0007669"/>
    <property type="project" value="InterPro"/>
</dbReference>
<evidence type="ECO:0000313" key="9">
    <source>
        <dbReference type="Proteomes" id="UP000032670"/>
    </source>
</evidence>
<dbReference type="GeneID" id="76204878"/>
<evidence type="ECO:0000256" key="2">
    <source>
        <dbReference type="ARBA" id="ARBA00022617"/>
    </source>
</evidence>
<keyword evidence="1" id="KW-0813">Transport</keyword>
<dbReference type="STRING" id="1231341.Abor_024_183"/>
<evidence type="ECO:0000256" key="4">
    <source>
        <dbReference type="ARBA" id="ARBA00022982"/>
    </source>
</evidence>
<comment type="caution">
    <text evidence="8">The sequence shown here is derived from an EMBL/GenBank/DDBJ whole genome shotgun (WGS) entry which is preliminary data.</text>
</comment>
<protein>
    <submittedName>
        <fullName evidence="8">Cytochrome c</fullName>
    </submittedName>
</protein>
<evidence type="ECO:0000256" key="5">
    <source>
        <dbReference type="ARBA" id="ARBA00023004"/>
    </source>
</evidence>
<dbReference type="PROSITE" id="PS51007">
    <property type="entry name" value="CYTC"/>
    <property type="match status" value="1"/>
</dbReference>
<evidence type="ECO:0000259" key="7">
    <source>
        <dbReference type="PROSITE" id="PS51007"/>
    </source>
</evidence>